<dbReference type="Proteomes" id="UP001179361">
    <property type="component" value="Unassembled WGS sequence"/>
</dbReference>
<keyword evidence="2" id="KW-1185">Reference proteome</keyword>
<gene>
    <name evidence="1" type="ORF">LQ564_00070</name>
</gene>
<protein>
    <submittedName>
        <fullName evidence="1">Uncharacterized protein</fullName>
    </submittedName>
</protein>
<dbReference type="RefSeq" id="WP_231056054.1">
    <property type="nucleotide sequence ID" value="NZ_JAJNOC010000001.1"/>
</dbReference>
<organism evidence="1 2">
    <name type="scientific">Massilia phyllostachyos</name>
    <dbReference type="NCBI Taxonomy" id="2898585"/>
    <lineage>
        <taxon>Bacteria</taxon>
        <taxon>Pseudomonadati</taxon>
        <taxon>Pseudomonadota</taxon>
        <taxon>Betaproteobacteria</taxon>
        <taxon>Burkholderiales</taxon>
        <taxon>Oxalobacteraceae</taxon>
        <taxon>Telluria group</taxon>
        <taxon>Massilia</taxon>
    </lineage>
</organism>
<proteinExistence type="predicted"/>
<accession>A0ABS8PZE3</accession>
<evidence type="ECO:0000313" key="1">
    <source>
        <dbReference type="EMBL" id="MCD2514704.1"/>
    </source>
</evidence>
<name>A0ABS8PZE3_9BURK</name>
<comment type="caution">
    <text evidence="1">The sequence shown here is derived from an EMBL/GenBank/DDBJ whole genome shotgun (WGS) entry which is preliminary data.</text>
</comment>
<dbReference type="EMBL" id="JAJNOC010000001">
    <property type="protein sequence ID" value="MCD2514704.1"/>
    <property type="molecule type" value="Genomic_DNA"/>
</dbReference>
<sequence>MEESMIVPSSEDEDMKVLNLTIHVPRHLPVSVVESLEEGMEKAVQIIARSNFFQDLVDSADKVARLIVTQVRPAGYLLEDRVARMATVKEVFKEGDWLTAEDINKLQKKPPARKSLPASDWKRRGRIFSVSYDGKAYYPRYQFDAMYQPLQVISEILKAYGECVDTWSLATWFHFPNGWIVKEIGNLAMPVAPKDALERSGDVIKAARNQKGTYVA</sequence>
<evidence type="ECO:0000313" key="2">
    <source>
        <dbReference type="Proteomes" id="UP001179361"/>
    </source>
</evidence>
<reference evidence="1" key="1">
    <citation type="submission" date="2021-11" db="EMBL/GenBank/DDBJ databases">
        <title>The complete genome of Massilia sp sp. G4R7.</title>
        <authorList>
            <person name="Liu L."/>
            <person name="Yue J."/>
            <person name="Yuan J."/>
            <person name="Yang F."/>
            <person name="Li L."/>
        </authorList>
    </citation>
    <scope>NUCLEOTIDE SEQUENCE</scope>
    <source>
        <strain evidence="1">G4R7</strain>
    </source>
</reference>